<dbReference type="InterPro" id="IPR007372">
    <property type="entry name" value="Lipid/polyisoprenoid-bd_YceI"/>
</dbReference>
<dbReference type="PANTHER" id="PTHR34406:SF1">
    <property type="entry name" value="PROTEIN YCEI"/>
    <property type="match status" value="1"/>
</dbReference>
<dbReference type="InterPro" id="IPR036761">
    <property type="entry name" value="TTHA0802/YceI-like_sf"/>
</dbReference>
<name>A0A5N1IV06_9BACT</name>
<feature type="domain" description="Lipid/polyisoprenoid-binding YceI-like" evidence="1">
    <location>
        <begin position="6"/>
        <end position="175"/>
    </location>
</feature>
<evidence type="ECO:0000313" key="2">
    <source>
        <dbReference type="EMBL" id="KAA9331769.1"/>
    </source>
</evidence>
<dbReference type="PANTHER" id="PTHR34406">
    <property type="entry name" value="PROTEIN YCEI"/>
    <property type="match status" value="1"/>
</dbReference>
<protein>
    <submittedName>
        <fullName evidence="2">YceI family protein</fullName>
    </submittedName>
</protein>
<dbReference type="SUPFAM" id="SSF101874">
    <property type="entry name" value="YceI-like"/>
    <property type="match status" value="1"/>
</dbReference>
<gene>
    <name evidence="2" type="ORF">F0P94_13235</name>
</gene>
<dbReference type="AlphaFoldDB" id="A0A5N1IV06"/>
<dbReference type="Pfam" id="PF04264">
    <property type="entry name" value="YceI"/>
    <property type="match status" value="1"/>
</dbReference>
<proteinExistence type="predicted"/>
<dbReference type="Proteomes" id="UP000326570">
    <property type="component" value="Unassembled WGS sequence"/>
</dbReference>
<sequence>MAEKTRWVVDPTHSEIQFKVKHLMITTVTGYFRNYNLEVETEGDDFTKASRIEFTADVDSISTNNEQRDTHLKSADFFNAEEHGQLKFVGRTYEPSGSGYKLTGDLTIRGVTKTVSVNVEQAGIVVDPYGQTKAGFTVEGKVSRKEFGLTWDAVTEAGQVVVSDEIRVHCELQLVKQTS</sequence>
<reference evidence="2 3" key="1">
    <citation type="submission" date="2019-09" db="EMBL/GenBank/DDBJ databases">
        <title>Genome sequence of Adhaeribacter sp. M2.</title>
        <authorList>
            <person name="Srinivasan S."/>
        </authorList>
    </citation>
    <scope>NUCLEOTIDE SEQUENCE [LARGE SCALE GENOMIC DNA]</scope>
    <source>
        <strain evidence="2 3">M2</strain>
    </source>
</reference>
<keyword evidence="3" id="KW-1185">Reference proteome</keyword>
<evidence type="ECO:0000259" key="1">
    <source>
        <dbReference type="SMART" id="SM00867"/>
    </source>
</evidence>
<organism evidence="2 3">
    <name type="scientific">Adhaeribacter soli</name>
    <dbReference type="NCBI Taxonomy" id="2607655"/>
    <lineage>
        <taxon>Bacteria</taxon>
        <taxon>Pseudomonadati</taxon>
        <taxon>Bacteroidota</taxon>
        <taxon>Cytophagia</taxon>
        <taxon>Cytophagales</taxon>
        <taxon>Hymenobacteraceae</taxon>
        <taxon>Adhaeribacter</taxon>
    </lineage>
</organism>
<accession>A0A5N1IV06</accession>
<dbReference type="RefSeq" id="WP_150904379.1">
    <property type="nucleotide sequence ID" value="NZ_VTWT01000007.1"/>
</dbReference>
<dbReference type="EMBL" id="VTWT01000007">
    <property type="protein sequence ID" value="KAA9331769.1"/>
    <property type="molecule type" value="Genomic_DNA"/>
</dbReference>
<evidence type="ECO:0000313" key="3">
    <source>
        <dbReference type="Proteomes" id="UP000326570"/>
    </source>
</evidence>
<comment type="caution">
    <text evidence="2">The sequence shown here is derived from an EMBL/GenBank/DDBJ whole genome shotgun (WGS) entry which is preliminary data.</text>
</comment>
<dbReference type="Gene3D" id="2.40.128.110">
    <property type="entry name" value="Lipid/polyisoprenoid-binding, YceI-like"/>
    <property type="match status" value="1"/>
</dbReference>
<dbReference type="SMART" id="SM00867">
    <property type="entry name" value="YceI"/>
    <property type="match status" value="1"/>
</dbReference>